<name>A0A0A6P438_9GAMM</name>
<protein>
    <submittedName>
        <fullName evidence="1">Uncharacterized protein</fullName>
    </submittedName>
</protein>
<sequence length="87" mass="9952">MQLSSDVLSGGLGRKNGVRYRTYIQLKDYAKTRGTEPDLEKAIDAIYKNPLRESAVDMLNFQLRRQVSDETLAATVLNLYRDDSRLE</sequence>
<evidence type="ECO:0000313" key="1">
    <source>
        <dbReference type="EMBL" id="KHD05114.1"/>
    </source>
</evidence>
<keyword evidence="2" id="KW-1185">Reference proteome</keyword>
<comment type="caution">
    <text evidence="1">The sequence shown here is derived from an EMBL/GenBank/DDBJ whole genome shotgun (WGS) entry which is preliminary data.</text>
</comment>
<dbReference type="EMBL" id="JSZA02000135">
    <property type="protein sequence ID" value="KHD05114.1"/>
    <property type="molecule type" value="Genomic_DNA"/>
</dbReference>
<proteinExistence type="predicted"/>
<evidence type="ECO:0000313" key="2">
    <source>
        <dbReference type="Proteomes" id="UP000030428"/>
    </source>
</evidence>
<accession>A0A0A6P438</accession>
<dbReference type="Proteomes" id="UP000030428">
    <property type="component" value="Unassembled WGS sequence"/>
</dbReference>
<gene>
    <name evidence="1" type="ORF">PN36_25155</name>
</gene>
<organism evidence="1 2">
    <name type="scientific">Candidatus Thiomargarita nelsonii</name>
    <dbReference type="NCBI Taxonomy" id="1003181"/>
    <lineage>
        <taxon>Bacteria</taxon>
        <taxon>Pseudomonadati</taxon>
        <taxon>Pseudomonadota</taxon>
        <taxon>Gammaproteobacteria</taxon>
        <taxon>Thiotrichales</taxon>
        <taxon>Thiotrichaceae</taxon>
        <taxon>Thiomargarita</taxon>
    </lineage>
</organism>
<reference evidence="1 2" key="1">
    <citation type="journal article" date="2016" name="Front. Microbiol.">
        <title>Single-Cell (Meta-)Genomics of a Dimorphic Candidatus Thiomargarita nelsonii Reveals Genomic Plasticity.</title>
        <authorList>
            <person name="Flood B.E."/>
            <person name="Fliss P."/>
            <person name="Jones D.S."/>
            <person name="Dick G.J."/>
            <person name="Jain S."/>
            <person name="Kaster A.K."/>
            <person name="Winkel M."/>
            <person name="Mussmann M."/>
            <person name="Bailey J."/>
        </authorList>
    </citation>
    <scope>NUCLEOTIDE SEQUENCE [LARGE SCALE GENOMIC DNA]</scope>
    <source>
        <strain evidence="1">Hydrate Ridge</strain>
    </source>
</reference>
<dbReference type="AlphaFoldDB" id="A0A0A6P438"/>